<reference evidence="2 3" key="1">
    <citation type="submission" date="2023-07" db="EMBL/GenBank/DDBJ databases">
        <title>Genomic Encyclopedia of Type Strains, Phase IV (KMG-IV): sequencing the most valuable type-strain genomes for metagenomic binning, comparative biology and taxonomic classification.</title>
        <authorList>
            <person name="Goeker M."/>
        </authorList>
    </citation>
    <scope>NUCLEOTIDE SEQUENCE [LARGE SCALE GENOMIC DNA]</scope>
    <source>
        <strain evidence="2 3">DSM 16784</strain>
    </source>
</reference>
<dbReference type="PROSITE" id="PS50930">
    <property type="entry name" value="HTH_LYTTR"/>
    <property type="match status" value="1"/>
</dbReference>
<evidence type="ECO:0000259" key="1">
    <source>
        <dbReference type="PROSITE" id="PS50930"/>
    </source>
</evidence>
<dbReference type="InterPro" id="IPR007492">
    <property type="entry name" value="LytTR_DNA-bd_dom"/>
</dbReference>
<feature type="domain" description="HTH LytTR-type" evidence="1">
    <location>
        <begin position="129"/>
        <end position="220"/>
    </location>
</feature>
<dbReference type="PANTHER" id="PTHR37299:SF1">
    <property type="entry name" value="STAGE 0 SPORULATION PROTEIN A HOMOLOG"/>
    <property type="match status" value="1"/>
</dbReference>
<dbReference type="Proteomes" id="UP001230220">
    <property type="component" value="Unassembled WGS sequence"/>
</dbReference>
<dbReference type="SMART" id="SM00850">
    <property type="entry name" value="LytTR"/>
    <property type="match status" value="1"/>
</dbReference>
<name>A0ABU0E336_9FIRM</name>
<keyword evidence="3" id="KW-1185">Reference proteome</keyword>
<gene>
    <name evidence="2" type="ORF">J2S15_002047</name>
</gene>
<comment type="caution">
    <text evidence="2">The sequence shown here is derived from an EMBL/GenBank/DDBJ whole genome shotgun (WGS) entry which is preliminary data.</text>
</comment>
<dbReference type="GO" id="GO:0003677">
    <property type="term" value="F:DNA binding"/>
    <property type="evidence" value="ECO:0007669"/>
    <property type="project" value="UniProtKB-KW"/>
</dbReference>
<dbReference type="PANTHER" id="PTHR37299">
    <property type="entry name" value="TRANSCRIPTIONAL REGULATOR-RELATED"/>
    <property type="match status" value="1"/>
</dbReference>
<dbReference type="Pfam" id="PF04397">
    <property type="entry name" value="LytTR"/>
    <property type="match status" value="1"/>
</dbReference>
<accession>A0ABU0E336</accession>
<keyword evidence="2" id="KW-0238">DNA-binding</keyword>
<dbReference type="EMBL" id="JAUSUR010000003">
    <property type="protein sequence ID" value="MDQ0361300.1"/>
    <property type="molecule type" value="Genomic_DNA"/>
</dbReference>
<dbReference type="RefSeq" id="WP_307407905.1">
    <property type="nucleotide sequence ID" value="NZ_JAUSUR010000003.1"/>
</dbReference>
<sequence>MLKVVIVEQEKIAKDVIFLLRNVLNDEFTFTYYERIIDLVKDPVKDYDVIILNEAYNNIRITSALEFDKTNSVFIYLCHEGYANMNNSYGRVFSIHRMNVESELMEIKDLINSRLRKHQEYLFSYNGITLKLKFHDIYYIEKEDKNLIYYTKKGEFYERGSMSNKAKEFSIYDFVRINSGILVNYEYIFKIEGDELELHNHERLPISRSRKPKLLEFIRSKTNLSK</sequence>
<dbReference type="Gene3D" id="2.40.50.1020">
    <property type="entry name" value="LytTr DNA-binding domain"/>
    <property type="match status" value="1"/>
</dbReference>
<organism evidence="2 3">
    <name type="scientific">Breznakia pachnodae</name>
    <dbReference type="NCBI Taxonomy" id="265178"/>
    <lineage>
        <taxon>Bacteria</taxon>
        <taxon>Bacillati</taxon>
        <taxon>Bacillota</taxon>
        <taxon>Erysipelotrichia</taxon>
        <taxon>Erysipelotrichales</taxon>
        <taxon>Erysipelotrichaceae</taxon>
        <taxon>Breznakia</taxon>
    </lineage>
</organism>
<dbReference type="InterPro" id="IPR046947">
    <property type="entry name" value="LytR-like"/>
</dbReference>
<evidence type="ECO:0000313" key="3">
    <source>
        <dbReference type="Proteomes" id="UP001230220"/>
    </source>
</evidence>
<protein>
    <submittedName>
        <fullName evidence="2">DNA-binding LytR/AlgR family response regulator</fullName>
    </submittedName>
</protein>
<proteinExistence type="predicted"/>
<evidence type="ECO:0000313" key="2">
    <source>
        <dbReference type="EMBL" id="MDQ0361300.1"/>
    </source>
</evidence>